<evidence type="ECO:0000313" key="2">
    <source>
        <dbReference type="Proteomes" id="UP000003752"/>
    </source>
</evidence>
<sequence>MQIKDAAFVIRHNPDIDFQQLPTLFSLVTKYTDSQTIVKGA</sequence>
<dbReference type="AlphaFoldDB" id="C0XMK3"/>
<keyword evidence="2" id="KW-1185">Reference proteome</keyword>
<evidence type="ECO:0000313" key="1">
    <source>
        <dbReference type="EMBL" id="EEI23374.1"/>
    </source>
</evidence>
<gene>
    <name evidence="1" type="ORF">HMPREF0519_2464</name>
</gene>
<dbReference type="RefSeq" id="WP_003560875.1">
    <property type="nucleotide sequence ID" value="NZ_AZDF01000017.1"/>
</dbReference>
<proteinExistence type="predicted"/>
<organism evidence="1 2">
    <name type="scientific">Lentilactobacillus hilgardii (strain ATCC 8290 / DSM 20176 / CCUG 30140 / JCM 1155 / KCTC 3500 / NBRC 15886 / NCIMB 8040 / NRRL B-1843 / 9)</name>
    <dbReference type="NCBI Taxonomy" id="1423757"/>
    <lineage>
        <taxon>Bacteria</taxon>
        <taxon>Bacillati</taxon>
        <taxon>Bacillota</taxon>
        <taxon>Bacilli</taxon>
        <taxon>Lactobacillales</taxon>
        <taxon>Lactobacillaceae</taxon>
        <taxon>Lentilactobacillus</taxon>
    </lineage>
</organism>
<protein>
    <submittedName>
        <fullName evidence="1">Uncharacterized protein</fullName>
    </submittedName>
</protein>
<dbReference type="HOGENOM" id="CLU_3271775_0_0_9"/>
<accession>C0XMK3</accession>
<dbReference type="EMBL" id="ACGP01000191">
    <property type="protein sequence ID" value="EEI23374.1"/>
    <property type="molecule type" value="Genomic_DNA"/>
</dbReference>
<dbReference type="Proteomes" id="UP000003752">
    <property type="component" value="Unassembled WGS sequence"/>
</dbReference>
<reference evidence="1 2" key="1">
    <citation type="submission" date="2009-01" db="EMBL/GenBank/DDBJ databases">
        <authorList>
            <person name="Qin X."/>
            <person name="Bachman B."/>
            <person name="Battles P."/>
            <person name="Bell A."/>
            <person name="Bess C."/>
            <person name="Bickham C."/>
            <person name="Chaboub L."/>
            <person name="Chen D."/>
            <person name="Coyle M."/>
            <person name="Deiros D.R."/>
            <person name="Dinh H."/>
            <person name="Forbes L."/>
            <person name="Fowler G."/>
            <person name="Francisco L."/>
            <person name="Fu Q."/>
            <person name="Gubbala S."/>
            <person name="Hale W."/>
            <person name="Han Y."/>
            <person name="Hemphill L."/>
            <person name="Highlander S.K."/>
            <person name="Hirani K."/>
            <person name="Hogues M."/>
            <person name="Jackson L."/>
            <person name="Jakkamsetti A."/>
            <person name="Javaid M."/>
            <person name="Jiang H."/>
            <person name="Korchina V."/>
            <person name="Kovar C."/>
            <person name="Lara F."/>
            <person name="Lee S."/>
            <person name="Mata R."/>
            <person name="Mathew T."/>
            <person name="Moen C."/>
            <person name="Morales K."/>
            <person name="Munidasa M."/>
            <person name="Nazareth L."/>
            <person name="Ngo R."/>
            <person name="Nguyen L."/>
            <person name="Okwuonu G."/>
            <person name="Ongeri F."/>
            <person name="Patil S."/>
            <person name="Petrosino J."/>
            <person name="Pham C."/>
            <person name="Pham P."/>
            <person name="Pu L.-L."/>
            <person name="Puazo M."/>
            <person name="Raj R."/>
            <person name="Reid J."/>
            <person name="Rouhana J."/>
            <person name="Saada N."/>
            <person name="Shang Y."/>
            <person name="Simmons D."/>
            <person name="Thornton R."/>
            <person name="Warren J."/>
            <person name="Weissenberger G."/>
            <person name="Zhang J."/>
            <person name="Zhang L."/>
            <person name="Zhou C."/>
            <person name="Zhu D."/>
            <person name="Muzny D."/>
            <person name="Worley K."/>
            <person name="Gibbs R."/>
        </authorList>
    </citation>
    <scope>NUCLEOTIDE SEQUENCE [LARGE SCALE GENOMIC DNA]</scope>
    <source>
        <strain evidence="2">ATCC 8290 / DSM 20176 / CCUG 30140 / JCM 1155 / KCTC 3500 / NBRC 15886 / NCIMB 8040 / NRRL B-1843 / 9</strain>
    </source>
</reference>
<comment type="caution">
    <text evidence="1">The sequence shown here is derived from an EMBL/GenBank/DDBJ whole genome shotgun (WGS) entry which is preliminary data.</text>
</comment>
<name>C0XMK3_LENH9</name>